<dbReference type="AlphaFoldDB" id="A0A9N8MDJ3"/>
<gene>
    <name evidence="1" type="ORF">CHRY9390_00097</name>
</gene>
<dbReference type="RefSeq" id="WP_162086662.1">
    <property type="nucleotide sequence ID" value="NZ_CAJIMS010000001.1"/>
</dbReference>
<sequence>MKRLLPLIIIVAVLVIVCKIFFNRTLENTYPFSDADKVELFFYEGEAIDSDLKYFNKIPIKKKIELSKDEIQNIFEILYKENCFVQTTAACYNPRHAFVFKKQNKTIGIIEICVECSRIEVSEGLLPPTLCDNEMIKIERFLQARE</sequence>
<evidence type="ECO:0000313" key="2">
    <source>
        <dbReference type="Proteomes" id="UP000662618"/>
    </source>
</evidence>
<dbReference type="Proteomes" id="UP000662618">
    <property type="component" value="Unassembled WGS sequence"/>
</dbReference>
<dbReference type="EMBL" id="CAJIMS010000001">
    <property type="protein sequence ID" value="CAD7797021.1"/>
    <property type="molecule type" value="Genomic_DNA"/>
</dbReference>
<organism evidence="1 2">
    <name type="scientific">Chryseobacterium aquaeductus</name>
    <dbReference type="NCBI Taxonomy" id="2675056"/>
    <lineage>
        <taxon>Bacteria</taxon>
        <taxon>Pseudomonadati</taxon>
        <taxon>Bacteroidota</taxon>
        <taxon>Flavobacteriia</taxon>
        <taxon>Flavobacteriales</taxon>
        <taxon>Weeksellaceae</taxon>
        <taxon>Chryseobacterium group</taxon>
        <taxon>Chryseobacterium</taxon>
    </lineage>
</organism>
<reference evidence="1" key="1">
    <citation type="submission" date="2020-12" db="EMBL/GenBank/DDBJ databases">
        <authorList>
            <person name="Rodrigo-Torres L."/>
            <person name="Arahal R. D."/>
            <person name="Lucena T."/>
        </authorList>
    </citation>
    <scope>NUCLEOTIDE SEQUENCE</scope>
    <source>
        <strain evidence="1">CECT 9390</strain>
    </source>
</reference>
<evidence type="ECO:0000313" key="1">
    <source>
        <dbReference type="EMBL" id="CAD7797021.1"/>
    </source>
</evidence>
<proteinExistence type="predicted"/>
<name>A0A9N8MDJ3_9FLAO</name>
<accession>A0A9N8MDJ3</accession>
<protein>
    <submittedName>
        <fullName evidence="1">Uncharacterized protein</fullName>
    </submittedName>
</protein>
<comment type="caution">
    <text evidence="1">The sequence shown here is derived from an EMBL/GenBank/DDBJ whole genome shotgun (WGS) entry which is preliminary data.</text>
</comment>
<keyword evidence="2" id="KW-1185">Reference proteome</keyword>